<feature type="chain" id="PRO_5045612540" evidence="8">
    <location>
        <begin position="21"/>
        <end position="399"/>
    </location>
</feature>
<evidence type="ECO:0000256" key="5">
    <source>
        <dbReference type="ARBA" id="ARBA00022729"/>
    </source>
</evidence>
<proteinExistence type="inferred from homology"/>
<dbReference type="PANTHER" id="PTHR35093:SF8">
    <property type="entry name" value="OUTER MEMBRANE PROTEIN NMB0088-RELATED"/>
    <property type="match status" value="1"/>
</dbReference>
<reference evidence="9 10" key="1">
    <citation type="submission" date="2024-09" db="EMBL/GenBank/DDBJ databases">
        <authorList>
            <person name="Sun Q."/>
            <person name="Mori K."/>
        </authorList>
    </citation>
    <scope>NUCLEOTIDE SEQUENCE [LARGE SCALE GENOMIC DNA]</scope>
    <source>
        <strain evidence="9 10">KCTC 42086</strain>
    </source>
</reference>
<evidence type="ECO:0000313" key="9">
    <source>
        <dbReference type="EMBL" id="MFC0812489.1"/>
    </source>
</evidence>
<evidence type="ECO:0000256" key="4">
    <source>
        <dbReference type="ARBA" id="ARBA00022692"/>
    </source>
</evidence>
<evidence type="ECO:0000256" key="1">
    <source>
        <dbReference type="ARBA" id="ARBA00004571"/>
    </source>
</evidence>
<name>A0ABV6T6Y4_9RHOB</name>
<gene>
    <name evidence="9" type="ORF">ACFHYO_10245</name>
</gene>
<feature type="signal peptide" evidence="8">
    <location>
        <begin position="1"/>
        <end position="20"/>
    </location>
</feature>
<keyword evidence="5 8" id="KW-0732">Signal</keyword>
<comment type="caution">
    <text evidence="9">The sequence shown here is derived from an EMBL/GenBank/DDBJ whole genome shotgun (WGS) entry which is preliminary data.</text>
</comment>
<dbReference type="InterPro" id="IPR005017">
    <property type="entry name" value="OMPP1/FadL/TodX"/>
</dbReference>
<organism evidence="9 10">
    <name type="scientific">Paracoccus panacisoli</name>
    <dbReference type="NCBI Taxonomy" id="1510163"/>
    <lineage>
        <taxon>Bacteria</taxon>
        <taxon>Pseudomonadati</taxon>
        <taxon>Pseudomonadota</taxon>
        <taxon>Alphaproteobacteria</taxon>
        <taxon>Rhodobacterales</taxon>
        <taxon>Paracoccaceae</taxon>
        <taxon>Paracoccus</taxon>
    </lineage>
</organism>
<evidence type="ECO:0000256" key="7">
    <source>
        <dbReference type="ARBA" id="ARBA00023237"/>
    </source>
</evidence>
<evidence type="ECO:0000256" key="2">
    <source>
        <dbReference type="ARBA" id="ARBA00008163"/>
    </source>
</evidence>
<dbReference type="EMBL" id="JBHMQU010000046">
    <property type="protein sequence ID" value="MFC0812489.1"/>
    <property type="molecule type" value="Genomic_DNA"/>
</dbReference>
<sequence>MKHTLTGAAALMLTAAPVLAGGIERAPQSLNILFEPGNYVEFSGGRVTPDVSGRDLALRGPGGVVVYPGGRSTGDVADDYSFVGMGFKYQINDQLSAAFIIEQPFGTDIRYPNLNPASATQGSLNLGGTYATVDSTTYTALLRYKFDDRFGIHGGLRGSRASGDVGLRGAAYGPVNGYDVDLDSAWGTGYVLGASWEKPEIAARVSLTYNSPIEHDFDTTESGPAIDPDGPGPLPALPLLNGNSETTVKTPRSWTLEGQTGVAPGTLVFGSIRWVKWSEFKVDPDRFTAVTGGGLVDLDDTTTYVIGVGRKFTDNWSGALSFTYEKAGDKLVSPLSPTTGRKGISLAAIYTQDKWKITTGVSYFKLGDATPETGTPDVARASMTDADALGVGIKVGYSF</sequence>
<evidence type="ECO:0000256" key="6">
    <source>
        <dbReference type="ARBA" id="ARBA00023136"/>
    </source>
</evidence>
<protein>
    <submittedName>
        <fullName evidence="9">OmpP1/FadL family transporter</fullName>
    </submittedName>
</protein>
<keyword evidence="7" id="KW-0998">Cell outer membrane</keyword>
<keyword evidence="10" id="KW-1185">Reference proteome</keyword>
<comment type="similarity">
    <text evidence="2">Belongs to the OmpP1/FadL family.</text>
</comment>
<keyword evidence="4" id="KW-0812">Transmembrane</keyword>
<evidence type="ECO:0000256" key="8">
    <source>
        <dbReference type="SAM" id="SignalP"/>
    </source>
</evidence>
<dbReference type="SUPFAM" id="SSF56935">
    <property type="entry name" value="Porins"/>
    <property type="match status" value="1"/>
</dbReference>
<dbReference type="Proteomes" id="UP001589920">
    <property type="component" value="Unassembled WGS sequence"/>
</dbReference>
<dbReference type="Pfam" id="PF03349">
    <property type="entry name" value="Toluene_X"/>
    <property type="match status" value="1"/>
</dbReference>
<comment type="subcellular location">
    <subcellularLocation>
        <location evidence="1">Cell outer membrane</location>
        <topology evidence="1">Multi-pass membrane protein</topology>
    </subcellularLocation>
</comment>
<evidence type="ECO:0000313" key="10">
    <source>
        <dbReference type="Proteomes" id="UP001589920"/>
    </source>
</evidence>
<evidence type="ECO:0000256" key="3">
    <source>
        <dbReference type="ARBA" id="ARBA00022452"/>
    </source>
</evidence>
<dbReference type="RefSeq" id="WP_394320209.1">
    <property type="nucleotide sequence ID" value="NZ_JBHMQU010000046.1"/>
</dbReference>
<dbReference type="PANTHER" id="PTHR35093">
    <property type="entry name" value="OUTER MEMBRANE PROTEIN NMB0088-RELATED"/>
    <property type="match status" value="1"/>
</dbReference>
<dbReference type="Gene3D" id="2.40.160.60">
    <property type="entry name" value="Outer membrane protein transport protein (OMPP1/FadL/TodX)"/>
    <property type="match status" value="1"/>
</dbReference>
<accession>A0ABV6T6Y4</accession>
<keyword evidence="6" id="KW-0472">Membrane</keyword>
<keyword evidence="3" id="KW-1134">Transmembrane beta strand</keyword>